<accession>A0A251R4J4</accession>
<feature type="domain" description="Protein kinase" evidence="3">
    <location>
        <begin position="31"/>
        <end position="323"/>
    </location>
</feature>
<keyword evidence="5" id="KW-1185">Reference proteome</keyword>
<dbReference type="GO" id="GO:0005886">
    <property type="term" value="C:plasma membrane"/>
    <property type="evidence" value="ECO:0007669"/>
    <property type="project" value="UniProtKB-SubCell"/>
</dbReference>
<dbReference type="GO" id="GO:0004672">
    <property type="term" value="F:protein kinase activity"/>
    <property type="evidence" value="ECO:0007669"/>
    <property type="project" value="InterPro"/>
</dbReference>
<dbReference type="GO" id="GO:0005524">
    <property type="term" value="F:ATP binding"/>
    <property type="evidence" value="ECO:0007669"/>
    <property type="project" value="InterPro"/>
</dbReference>
<evidence type="ECO:0000259" key="3">
    <source>
        <dbReference type="PROSITE" id="PS50011"/>
    </source>
</evidence>
<dbReference type="Pfam" id="PF07714">
    <property type="entry name" value="PK_Tyr_Ser-Thr"/>
    <property type="match status" value="1"/>
</dbReference>
<proteinExistence type="predicted"/>
<dbReference type="InterPro" id="IPR000719">
    <property type="entry name" value="Prot_kinase_dom"/>
</dbReference>
<comment type="subcellular location">
    <subcellularLocation>
        <location evidence="1">Cell membrane</location>
    </subcellularLocation>
</comment>
<evidence type="ECO:0000313" key="4">
    <source>
        <dbReference type="EMBL" id="ONI29965.1"/>
    </source>
</evidence>
<dbReference type="AlphaFoldDB" id="A0A251R4J4"/>
<dbReference type="SUPFAM" id="SSF56112">
    <property type="entry name" value="Protein kinase-like (PK-like)"/>
    <property type="match status" value="1"/>
</dbReference>
<dbReference type="Gene3D" id="3.30.200.20">
    <property type="entry name" value="Phosphorylase Kinase, domain 1"/>
    <property type="match status" value="1"/>
</dbReference>
<evidence type="ECO:0000256" key="2">
    <source>
        <dbReference type="ARBA" id="ARBA00022475"/>
    </source>
</evidence>
<organism evidence="4 5">
    <name type="scientific">Prunus persica</name>
    <name type="common">Peach</name>
    <name type="synonym">Amygdalus persica</name>
    <dbReference type="NCBI Taxonomy" id="3760"/>
    <lineage>
        <taxon>Eukaryota</taxon>
        <taxon>Viridiplantae</taxon>
        <taxon>Streptophyta</taxon>
        <taxon>Embryophyta</taxon>
        <taxon>Tracheophyta</taxon>
        <taxon>Spermatophyta</taxon>
        <taxon>Magnoliopsida</taxon>
        <taxon>eudicotyledons</taxon>
        <taxon>Gunneridae</taxon>
        <taxon>Pentapetalae</taxon>
        <taxon>rosids</taxon>
        <taxon>fabids</taxon>
        <taxon>Rosales</taxon>
        <taxon>Rosaceae</taxon>
        <taxon>Amygdaloideae</taxon>
        <taxon>Amygdaleae</taxon>
        <taxon>Prunus</taxon>
    </lineage>
</organism>
<dbReference type="OrthoDB" id="1711336at2759"/>
<sequence>MAEELLSNMMDCAAKLKEFTAEDLKACTNGFHQNNLIGATQFGKLYRGQIKLGFIGTDQARAVTVKIWDEKSRCITSIHDEFLMVKEEVQFLTHPSINGHPNLVKLIGYCCEKEVKAVVYDLNPWDTLHNLTVKDYLNWVQRLNVLLQFARLLEFLHNQDKPYLVLNINASHIMLDWDCRPKLFDFGHITGGIIGEMTTLKKQIPISIGFVDPFFTAKGGSFWHTSCDVFSFGVILLGLIAKRGFEPVCVENPHLGLDCLVQYWAKKEYKPNGSLVHRSLQEDWGYVDEDGLAITELGMRCVEFFPRNRPTIKKAVELLEGLLVFQRFGDARPNKREKTFHGIGNHAGGT</sequence>
<dbReference type="SMR" id="A0A251R4J4"/>
<dbReference type="Gene3D" id="1.10.510.10">
    <property type="entry name" value="Transferase(Phosphotransferase) domain 1"/>
    <property type="match status" value="1"/>
</dbReference>
<dbReference type="PROSITE" id="PS50011">
    <property type="entry name" value="PROTEIN_KINASE_DOM"/>
    <property type="match status" value="1"/>
</dbReference>
<dbReference type="Proteomes" id="UP000006882">
    <property type="component" value="Chromosome G1"/>
</dbReference>
<keyword evidence="2" id="KW-1003">Cell membrane</keyword>
<evidence type="ECO:0000256" key="1">
    <source>
        <dbReference type="ARBA" id="ARBA00004236"/>
    </source>
</evidence>
<evidence type="ECO:0000313" key="5">
    <source>
        <dbReference type="Proteomes" id="UP000006882"/>
    </source>
</evidence>
<dbReference type="InterPro" id="IPR050823">
    <property type="entry name" value="Plant_Ser_Thr_Prot_Kinase"/>
</dbReference>
<reference evidence="4 5" key="1">
    <citation type="journal article" date="2013" name="Nat. Genet.">
        <title>The high-quality draft genome of peach (Prunus persica) identifies unique patterns of genetic diversity, domestication and genome evolution.</title>
        <authorList>
            <consortium name="International Peach Genome Initiative"/>
            <person name="Verde I."/>
            <person name="Abbott A.G."/>
            <person name="Scalabrin S."/>
            <person name="Jung S."/>
            <person name="Shu S."/>
            <person name="Marroni F."/>
            <person name="Zhebentyayeva T."/>
            <person name="Dettori M.T."/>
            <person name="Grimwood J."/>
            <person name="Cattonaro F."/>
            <person name="Zuccolo A."/>
            <person name="Rossini L."/>
            <person name="Jenkins J."/>
            <person name="Vendramin E."/>
            <person name="Meisel L.A."/>
            <person name="Decroocq V."/>
            <person name="Sosinski B."/>
            <person name="Prochnik S."/>
            <person name="Mitros T."/>
            <person name="Policriti A."/>
            <person name="Cipriani G."/>
            <person name="Dondini L."/>
            <person name="Ficklin S."/>
            <person name="Goodstein D.M."/>
            <person name="Xuan P."/>
            <person name="Del Fabbro C."/>
            <person name="Aramini V."/>
            <person name="Copetti D."/>
            <person name="Gonzalez S."/>
            <person name="Horner D.S."/>
            <person name="Falchi R."/>
            <person name="Lucas S."/>
            <person name="Mica E."/>
            <person name="Maldonado J."/>
            <person name="Lazzari B."/>
            <person name="Bielenberg D."/>
            <person name="Pirona R."/>
            <person name="Miculan M."/>
            <person name="Barakat A."/>
            <person name="Testolin R."/>
            <person name="Stella A."/>
            <person name="Tartarini S."/>
            <person name="Tonutti P."/>
            <person name="Arus P."/>
            <person name="Orellana A."/>
            <person name="Wells C."/>
            <person name="Main D."/>
            <person name="Vizzotto G."/>
            <person name="Silva H."/>
            <person name="Salamini F."/>
            <person name="Schmutz J."/>
            <person name="Morgante M."/>
            <person name="Rokhsar D.S."/>
        </authorList>
    </citation>
    <scope>NUCLEOTIDE SEQUENCE [LARGE SCALE GENOMIC DNA]</scope>
    <source>
        <strain evidence="5">cv. Nemared</strain>
    </source>
</reference>
<dbReference type="InterPro" id="IPR001245">
    <property type="entry name" value="Ser-Thr/Tyr_kinase_cat_dom"/>
</dbReference>
<dbReference type="Gramene" id="ONI29965">
    <property type="protein sequence ID" value="ONI29965"/>
    <property type="gene ID" value="PRUPE_1G224700"/>
</dbReference>
<dbReference type="InterPro" id="IPR011009">
    <property type="entry name" value="Kinase-like_dom_sf"/>
</dbReference>
<protein>
    <recommendedName>
        <fullName evidence="3">Protein kinase domain-containing protein</fullName>
    </recommendedName>
</protein>
<dbReference type="EMBL" id="CM007651">
    <property type="protein sequence ID" value="ONI29965.1"/>
    <property type="molecule type" value="Genomic_DNA"/>
</dbReference>
<name>A0A251R4J4_PRUPE</name>
<keyword evidence="2" id="KW-0472">Membrane</keyword>
<gene>
    <name evidence="4" type="ORF">PRUPE_1G224700</name>
</gene>
<dbReference type="PANTHER" id="PTHR45621">
    <property type="entry name" value="OS01G0588500 PROTEIN-RELATED"/>
    <property type="match status" value="1"/>
</dbReference>